<reference evidence="6" key="1">
    <citation type="submission" date="2021-07" db="EMBL/GenBank/DDBJ databases">
        <title>Zhongshania sp. CAU 1632 isolated from seawater.</title>
        <authorList>
            <person name="Kim W."/>
        </authorList>
    </citation>
    <scope>NUCLEOTIDE SEQUENCE</scope>
    <source>
        <strain evidence="6">CAU 1632</strain>
    </source>
</reference>
<evidence type="ECO:0000256" key="1">
    <source>
        <dbReference type="ARBA" id="ARBA00022723"/>
    </source>
</evidence>
<dbReference type="EMBL" id="JAHWDQ010000004">
    <property type="protein sequence ID" value="MBW2942043.1"/>
    <property type="molecule type" value="Genomic_DNA"/>
</dbReference>
<evidence type="ECO:0000256" key="2">
    <source>
        <dbReference type="ARBA" id="ARBA00022837"/>
    </source>
</evidence>
<name>A0ABS6VUN8_9GAMM</name>
<dbReference type="InterPro" id="IPR008707">
    <property type="entry name" value="B-propeller_PilY1"/>
</dbReference>
<keyword evidence="7" id="KW-1185">Reference proteome</keyword>
<comment type="caution">
    <text evidence="6">The sequence shown here is derived from an EMBL/GenBank/DDBJ whole genome shotgun (WGS) entry which is preliminary data.</text>
</comment>
<keyword evidence="4" id="KW-0732">Signal</keyword>
<gene>
    <name evidence="6" type="ORF">KXJ70_14705</name>
</gene>
<dbReference type="Pfam" id="PF05567">
    <property type="entry name" value="T4P_PilY1"/>
    <property type="match status" value="1"/>
</dbReference>
<dbReference type="RefSeq" id="WP_219044288.1">
    <property type="nucleotide sequence ID" value="NZ_JAHWDQ010000004.1"/>
</dbReference>
<keyword evidence="2" id="KW-0106">Calcium</keyword>
<keyword evidence="1" id="KW-0479">Metal-binding</keyword>
<evidence type="ECO:0000256" key="3">
    <source>
        <dbReference type="SAM" id="MobiDB-lite"/>
    </source>
</evidence>
<evidence type="ECO:0000313" key="6">
    <source>
        <dbReference type="EMBL" id="MBW2942043.1"/>
    </source>
</evidence>
<organism evidence="6 7">
    <name type="scientific">Zhongshania aquimaris</name>
    <dbReference type="NCBI Taxonomy" id="2857107"/>
    <lineage>
        <taxon>Bacteria</taxon>
        <taxon>Pseudomonadati</taxon>
        <taxon>Pseudomonadota</taxon>
        <taxon>Gammaproteobacteria</taxon>
        <taxon>Cellvibrionales</taxon>
        <taxon>Spongiibacteraceae</taxon>
        <taxon>Zhongshania</taxon>
    </lineage>
</organism>
<evidence type="ECO:0000256" key="4">
    <source>
        <dbReference type="SAM" id="SignalP"/>
    </source>
</evidence>
<feature type="compositionally biased region" description="Low complexity" evidence="3">
    <location>
        <begin position="486"/>
        <end position="495"/>
    </location>
</feature>
<feature type="chain" id="PRO_5045802072" description="PilY1 beta-propeller domain-containing protein" evidence="4">
    <location>
        <begin position="34"/>
        <end position="1270"/>
    </location>
</feature>
<feature type="domain" description="PilY1 beta-propeller" evidence="5">
    <location>
        <begin position="760"/>
        <end position="1082"/>
    </location>
</feature>
<evidence type="ECO:0000313" key="7">
    <source>
        <dbReference type="Proteomes" id="UP001166291"/>
    </source>
</evidence>
<dbReference type="Proteomes" id="UP001166291">
    <property type="component" value="Unassembled WGS sequence"/>
</dbReference>
<evidence type="ECO:0000259" key="5">
    <source>
        <dbReference type="Pfam" id="PF05567"/>
    </source>
</evidence>
<sequence length="1270" mass="137981">MNKSKVFNLRKSLFLMLSASIFFSVGFAPTVYAADSCIVERSTNKSIGKKKSNESVTFSDLSKITEIVDIDVDKNKQCPSRKYGFNDNKLTVYNSKFDNTKCKAKFTVKGEKKDCDSDEPVNDDIAQKPLFLTQAAEPNVMYILDDSGSMQFELMPDSIIYSDARYIFPRADGVYKGSDYNNYVPTVEKDVGFNARSRSPQVNAVYYNPGTTYYPWIKADGSYYPNSNPSCALHNPDRTTNSYDAKFCRKLNVEANDNYNSVRWYKCSSDGSCSYETSAKKYWPAKYFWYKGTGSNWVWSNFKEVEIRSGQTYTGDGRENRDDCNDEDPVSCTYEQEMQNFANWYTYYRSRILTARGGSGYAFAEQGAGIRVGFGSINQGETTIDGEKTKVIVNGVRAFDGAARTEFYKSLYEREIPNAGTPLRLAIDYAGKYFSRKDNKGPWGADPGTDDDSDQLQCRRNYTVLMTDGYWSGNATSGGPNNNNDGTEGPTLTGPTGASYTYKKVSPFTDGESSTLADVAMYYWKNDLRTDMANVVSVSKTSPAFWQHMTTFGVGLGVFGTIDPDTAFNAISSGASITWPKPTSSEVNKIDDLLHAAVNSRGGFFSASEPEVFANKLGNILQTIANESKSSASSVAANSTRLDSGTLIYQASFNSLEWSGRIIAYSLNGDGSLNNVVWDTNKGGIPAPGSRNIITGVGEQGSKVTKAVAFTLANWNELATSQQNSLRAGQAADEGKDRLSWLRGDKSNEGSKFRERTAILGDIINSDPFFVGTNENFGYNKLPGLEGSSYAAFLSSKASRTAMIYVGANDGMLHGFDAATGVEKFAYIPVSAYPKLAELTESEYEHSYIVDGSPRVLDAYIDNTWKSILVSSTAAGGKSVFAIDVTNPTGMGAANFLWEFSTASNATDKLGVAMSQPAIARVAAGANKWVAVFGNGYNSGDTVKLFVVDLKTGTLIKAINTGVSGVDNGLATPVPVDVNNDRITDFVYAGDLKGNLWKFDLTGANTNQWDVAYKNGSVPTPLYKVVDIDGNPQPITSRPTVGVHPKGGYMVYFGTGKYFENSDSILPATPPVQDFYGIRDNGASFVGRDKLLSQSIDFEGEATTANGLTSTNKIRIVSNNSVGTPPTYGWHLPLYPPSKTRTGERVVSQPILRNGRIIFATIIPSESVCGFGGNSWLMELDADTGGRIGDPVLDINGDGKVNALDVALYQGDYYPASGIGSPEMIKTPGIIGAGELEYKYTSGTSGTIGVITETGGGSDVSGRQSWRQLQ</sequence>
<proteinExistence type="predicted"/>
<feature type="region of interest" description="Disordered" evidence="3">
    <location>
        <begin position="473"/>
        <end position="495"/>
    </location>
</feature>
<feature type="signal peptide" evidence="4">
    <location>
        <begin position="1"/>
        <end position="33"/>
    </location>
</feature>
<protein>
    <recommendedName>
        <fullName evidence="5">PilY1 beta-propeller domain-containing protein</fullName>
    </recommendedName>
</protein>
<feature type="compositionally biased region" description="Polar residues" evidence="3">
    <location>
        <begin position="473"/>
        <end position="485"/>
    </location>
</feature>
<accession>A0ABS6VUN8</accession>